<feature type="transmembrane region" description="Helical" evidence="2">
    <location>
        <begin position="850"/>
        <end position="870"/>
    </location>
</feature>
<keyword evidence="2" id="KW-1133">Transmembrane helix</keyword>
<comment type="caution">
    <text evidence="3">The sequence shown here is derived from an EMBL/GenBank/DDBJ whole genome shotgun (WGS) entry which is preliminary data.</text>
</comment>
<keyword evidence="2" id="KW-0812">Transmembrane</keyword>
<feature type="transmembrane region" description="Helical" evidence="2">
    <location>
        <begin position="145"/>
        <end position="165"/>
    </location>
</feature>
<dbReference type="OrthoDB" id="202632at2759"/>
<feature type="transmembrane region" description="Helical" evidence="2">
    <location>
        <begin position="806"/>
        <end position="830"/>
    </location>
</feature>
<name>A0A9W7C9J1_9STRA</name>
<sequence>MSSPSSICSPPGTNSSPTISEGESVERSSSVLSETLPRESGPPSSPPPPNVDESSTSQVNPLTTPNNSNASISGPARVTECATIYSILLAFITTGYTIQHVYAVITKGEKVYKFWQWVFLPTSVTAMAISFALKPRRTDRAYVSLLILQYVMFSFISEILTVIGMDFSQQQILSSSLRSLVWLALLKFGMKSRSHIAKLPNEDLSKFLTNDVVMGGMLVGLGQLLFLVFGSVQCNRSEDKWRKCNRTLFGQVGVSSMVAMYTIIKLLSGVVPKRILRKHVISLKKVVSMDMNAEEILQALGLFIAAGCALYPLGNYGAVGDFGDSGEKLTAFLVPGVGGCCLLLTAILEIVIIRKEISAERTQTRRQMHQCQSFSPDGTLVEGSSFWLYIGVLATTYESVVAIMLIVTLDGSYTTLAMSSLPFVILLYVGNLGCQPRRKSSKFMWLLRLQFGSFIYINLAAIAFYNGTMLGSMSCLFLAAVLTVLFHFALKFRASVGRLPDEDLERFLVENFFKGGIQTVFPILFLLFRSVKCMYEKGDVTECDETSFCSTLISLYLICWWLTKLVQGSVRLAWQKELNLSIEKVAKMQDISLRRGVSGFCTLLTGVCGIFLFSMMSAEEMDNVMLTIIGVVGFLSCLGIVVSKIYSSLRAQELMRALSSESGERDERNAETDEVDEPVEECSWVFVSVSFLLASVFSLLCVCYSVTLKNKYWIMAYIIYPIVSLSFVMAMVLKPKRIDPTYMRFLYFHFVTFALVSEISGAVGNFRSGSTFGGLFNLFRCFLYCVAFCLGLRLRESAAKLPPQELSDFLCQTVLVKGAAATITMLFFSFETVSCLISQTSLDNGQCENTSTAAMLLSVYLVIITTLSIASKTVPKIVQMETAWELSGIATLKGLQRWQQIQGGLILASSIMAMHLLSNLGVEGDKDDSVYLVGALGGLCIGFAFLISVWMLISTEARDRSEVGGRRDVEMPTNFTSARRFSASKAEGSAFAAALV</sequence>
<evidence type="ECO:0000313" key="3">
    <source>
        <dbReference type="EMBL" id="GMI00526.1"/>
    </source>
</evidence>
<feature type="transmembrane region" description="Helical" evidence="2">
    <location>
        <begin position="745"/>
        <end position="763"/>
    </location>
</feature>
<feature type="transmembrane region" description="Helical" evidence="2">
    <location>
        <begin position="114"/>
        <end position="133"/>
    </location>
</feature>
<feature type="transmembrane region" description="Helical" evidence="2">
    <location>
        <begin position="901"/>
        <end position="918"/>
    </location>
</feature>
<feature type="transmembrane region" description="Helical" evidence="2">
    <location>
        <begin position="211"/>
        <end position="232"/>
    </location>
</feature>
<feature type="transmembrane region" description="Helical" evidence="2">
    <location>
        <begin position="713"/>
        <end position="733"/>
    </location>
</feature>
<feature type="transmembrane region" description="Helical" evidence="2">
    <location>
        <begin position="445"/>
        <end position="465"/>
    </location>
</feature>
<feature type="transmembrane region" description="Helical" evidence="2">
    <location>
        <begin position="624"/>
        <end position="646"/>
    </location>
</feature>
<gene>
    <name evidence="3" type="ORF">TrST_g8106</name>
</gene>
<feature type="transmembrane region" description="Helical" evidence="2">
    <location>
        <begin position="595"/>
        <end position="618"/>
    </location>
</feature>
<feature type="compositionally biased region" description="Polar residues" evidence="1">
    <location>
        <begin position="1"/>
        <end position="19"/>
    </location>
</feature>
<keyword evidence="2" id="KW-0472">Membrane</keyword>
<accession>A0A9W7C9J1</accession>
<feature type="region of interest" description="Disordered" evidence="1">
    <location>
        <begin position="1"/>
        <end position="73"/>
    </location>
</feature>
<feature type="transmembrane region" description="Helical" evidence="2">
    <location>
        <begin position="684"/>
        <end position="707"/>
    </location>
</feature>
<organism evidence="3 4">
    <name type="scientific">Triparma strigata</name>
    <dbReference type="NCBI Taxonomy" id="1606541"/>
    <lineage>
        <taxon>Eukaryota</taxon>
        <taxon>Sar</taxon>
        <taxon>Stramenopiles</taxon>
        <taxon>Ochrophyta</taxon>
        <taxon>Bolidophyceae</taxon>
        <taxon>Parmales</taxon>
        <taxon>Triparmaceae</taxon>
        <taxon>Triparma</taxon>
    </lineage>
</organism>
<feature type="compositionally biased region" description="Polar residues" evidence="1">
    <location>
        <begin position="52"/>
        <end position="72"/>
    </location>
</feature>
<feature type="transmembrane region" description="Helical" evidence="2">
    <location>
        <begin position="930"/>
        <end position="953"/>
    </location>
</feature>
<feature type="transmembrane region" description="Helical" evidence="2">
    <location>
        <begin position="82"/>
        <end position="102"/>
    </location>
</feature>
<dbReference type="EMBL" id="BRXY01000570">
    <property type="protein sequence ID" value="GMI00526.1"/>
    <property type="molecule type" value="Genomic_DNA"/>
</dbReference>
<dbReference type="Proteomes" id="UP001165085">
    <property type="component" value="Unassembled WGS sequence"/>
</dbReference>
<evidence type="ECO:0000256" key="2">
    <source>
        <dbReference type="SAM" id="Phobius"/>
    </source>
</evidence>
<dbReference type="AlphaFoldDB" id="A0A9W7C9J1"/>
<feature type="transmembrane region" description="Helical" evidence="2">
    <location>
        <begin position="775"/>
        <end position="794"/>
    </location>
</feature>
<protein>
    <submittedName>
        <fullName evidence="3">Uncharacterized protein</fullName>
    </submittedName>
</protein>
<reference evidence="4" key="1">
    <citation type="journal article" date="2023" name="Commun. Biol.">
        <title>Genome analysis of Parmales, the sister group of diatoms, reveals the evolutionary specialization of diatoms from phago-mixotrophs to photoautotrophs.</title>
        <authorList>
            <person name="Ban H."/>
            <person name="Sato S."/>
            <person name="Yoshikawa S."/>
            <person name="Yamada K."/>
            <person name="Nakamura Y."/>
            <person name="Ichinomiya M."/>
            <person name="Sato N."/>
            <person name="Blanc-Mathieu R."/>
            <person name="Endo H."/>
            <person name="Kuwata A."/>
            <person name="Ogata H."/>
        </authorList>
    </citation>
    <scope>NUCLEOTIDE SEQUENCE [LARGE SCALE GENOMIC DNA]</scope>
    <source>
        <strain evidence="4">NIES 3701</strain>
    </source>
</reference>
<keyword evidence="4" id="KW-1185">Reference proteome</keyword>
<feature type="transmembrane region" description="Helical" evidence="2">
    <location>
        <begin position="333"/>
        <end position="353"/>
    </location>
</feature>
<feature type="transmembrane region" description="Helical" evidence="2">
    <location>
        <begin position="413"/>
        <end position="433"/>
    </location>
</feature>
<proteinExistence type="predicted"/>
<feature type="transmembrane region" description="Helical" evidence="2">
    <location>
        <begin position="296"/>
        <end position="313"/>
    </location>
</feature>
<evidence type="ECO:0000313" key="4">
    <source>
        <dbReference type="Proteomes" id="UP001165085"/>
    </source>
</evidence>
<feature type="transmembrane region" description="Helical" evidence="2">
    <location>
        <begin position="386"/>
        <end position="407"/>
    </location>
</feature>
<evidence type="ECO:0000256" key="1">
    <source>
        <dbReference type="SAM" id="MobiDB-lite"/>
    </source>
</evidence>
<feature type="transmembrane region" description="Helical" evidence="2">
    <location>
        <begin position="471"/>
        <end position="490"/>
    </location>
</feature>